<evidence type="ECO:0000256" key="1">
    <source>
        <dbReference type="SAM" id="MobiDB-lite"/>
    </source>
</evidence>
<dbReference type="Proteomes" id="UP000664169">
    <property type="component" value="Unassembled WGS sequence"/>
</dbReference>
<dbReference type="InterPro" id="IPR031348">
    <property type="entry name" value="PigL_N"/>
</dbReference>
<organism evidence="3 4">
    <name type="scientific">Gomphillus americanus</name>
    <dbReference type="NCBI Taxonomy" id="1940652"/>
    <lineage>
        <taxon>Eukaryota</taxon>
        <taxon>Fungi</taxon>
        <taxon>Dikarya</taxon>
        <taxon>Ascomycota</taxon>
        <taxon>Pezizomycotina</taxon>
        <taxon>Lecanoromycetes</taxon>
        <taxon>OSLEUM clade</taxon>
        <taxon>Ostropomycetidae</taxon>
        <taxon>Ostropales</taxon>
        <taxon>Graphidaceae</taxon>
        <taxon>Gomphilloideae</taxon>
        <taxon>Gomphillus</taxon>
    </lineage>
</organism>
<comment type="caution">
    <text evidence="3">The sequence shown here is derived from an EMBL/GenBank/DDBJ whole genome shotgun (WGS) entry which is preliminary data.</text>
</comment>
<gene>
    <name evidence="3" type="ORF">GOMPHAMPRED_007554</name>
</gene>
<feature type="domain" description="Azaphilone pigments biosynthesis cluster protein L N-terminal" evidence="2">
    <location>
        <begin position="5"/>
        <end position="189"/>
    </location>
</feature>
<dbReference type="InterPro" id="IPR015943">
    <property type="entry name" value="WD40/YVTN_repeat-like_dom_sf"/>
</dbReference>
<dbReference type="InterPro" id="IPR011990">
    <property type="entry name" value="TPR-like_helical_dom_sf"/>
</dbReference>
<sequence length="861" mass="96304">MNDLMDPFSITTGAVALAGVALKLFNELRIFIRDYKDVDQNVHDLQSGVKQVQDVCLLIEKYIKLLPQSESENLDNEELFIGIETQLSGCAAIIYKVNSKIEKVRGRGPDVVSRTYRSILLKMSKEDIGECKTQIQAGISSLQLSLQLVNLQATYIAPQLANRTLLEKLEDVQKLLAAQNVDKRLQECADTYLSRGATLYEKSVASSIGDFQHYSRPKAIAEWLEQLDALRLDGSASPSLPTVDDSYSSPSQALDIQITCDNNPPLSILPGTQGTATTSHNDLKPSISKSIDPNDNDDDDDDDDDEDEFAMEMVQAALDSGRDSYRAANYQDAEDRLGECLALIRKLSKRRRRGYDIEEIHLLLALCAFHIHESATAEAALVSALDFNTGMNAQTDLYHTAAAALAIVYVRLNKYEPARFTCENVYKGRRKLLGKDNDLCFESLALLAIIHDFQELPTRANTYRSMIPKEKQSALHETFCQLTQPKPLQVLAKSTQGAEPQKVDPGVDGEWMVLRRRVVFFLAISATAKILAYSADDVQGLQPTIELRKLDSCKIIRTMSIVKEGPASNLEFDHQGKRLFSGHGGAWYSAPFRSWKLFPLSVRIWNIDSGQCLYLYYDNSGGQDNLQMTTLRYSPKDERLIFTYQVRHRTSMRSKAAAKLRPGFIVLDGASGTVVHQKDFQECRIRNFSEDFSQISLQTKASVKTYEVKGKYTVAVEDDLGVWGLDRKICSLYRSDGSLLSLLSDGRIRETADGKSKVWLEINLPNTKIWYAWMGVASTGRLVIIFTILGRRLLYIAVPELNVCKEISDGVENGNLALDASQGAVLWAVSEDSKYLAYGRSYNNTDRIQVLDLEEQIASMC</sequence>
<dbReference type="AlphaFoldDB" id="A0A8H3I971"/>
<protein>
    <recommendedName>
        <fullName evidence="2">Azaphilone pigments biosynthesis cluster protein L N-terminal domain-containing protein</fullName>
    </recommendedName>
</protein>
<evidence type="ECO:0000259" key="2">
    <source>
        <dbReference type="Pfam" id="PF17111"/>
    </source>
</evidence>
<dbReference type="SUPFAM" id="SSF48452">
    <property type="entry name" value="TPR-like"/>
    <property type="match status" value="1"/>
</dbReference>
<dbReference type="Gene3D" id="2.130.10.10">
    <property type="entry name" value="YVTN repeat-like/Quinoprotein amine dehydrogenase"/>
    <property type="match status" value="1"/>
</dbReference>
<proteinExistence type="predicted"/>
<keyword evidence="4" id="KW-1185">Reference proteome</keyword>
<dbReference type="SUPFAM" id="SSF82171">
    <property type="entry name" value="DPP6 N-terminal domain-like"/>
    <property type="match status" value="1"/>
</dbReference>
<evidence type="ECO:0000313" key="4">
    <source>
        <dbReference type="Proteomes" id="UP000664169"/>
    </source>
</evidence>
<dbReference type="EMBL" id="CAJPDQ010000007">
    <property type="protein sequence ID" value="CAF9912100.1"/>
    <property type="molecule type" value="Genomic_DNA"/>
</dbReference>
<evidence type="ECO:0000313" key="3">
    <source>
        <dbReference type="EMBL" id="CAF9912100.1"/>
    </source>
</evidence>
<feature type="region of interest" description="Disordered" evidence="1">
    <location>
        <begin position="264"/>
        <end position="305"/>
    </location>
</feature>
<dbReference type="OrthoDB" id="3946649at2759"/>
<feature type="compositionally biased region" description="Acidic residues" evidence="1">
    <location>
        <begin position="294"/>
        <end position="305"/>
    </location>
</feature>
<name>A0A8H3I971_9LECA</name>
<reference evidence="3" key="1">
    <citation type="submission" date="2021-03" db="EMBL/GenBank/DDBJ databases">
        <authorList>
            <person name="Tagirdzhanova G."/>
        </authorList>
    </citation>
    <scope>NUCLEOTIDE SEQUENCE</scope>
</reference>
<accession>A0A8H3I971</accession>
<dbReference type="Pfam" id="PF17111">
    <property type="entry name" value="PigL_N"/>
    <property type="match status" value="1"/>
</dbReference>
<feature type="compositionally biased region" description="Polar residues" evidence="1">
    <location>
        <begin position="264"/>
        <end position="280"/>
    </location>
</feature>